<reference evidence="2" key="2">
    <citation type="submission" date="2024-01" db="EMBL/GenBank/DDBJ databases">
        <title>Comparative genomics of Cryptococcus and Kwoniella reveals pathogenesis evolution and contrasting modes of karyotype evolution via chromosome fusion or intercentromeric recombination.</title>
        <authorList>
            <person name="Coelho M.A."/>
            <person name="David-Palma M."/>
            <person name="Shea T."/>
            <person name="Bowers K."/>
            <person name="McGinley-Smith S."/>
            <person name="Mohammad A.W."/>
            <person name="Gnirke A."/>
            <person name="Yurkov A.M."/>
            <person name="Nowrousian M."/>
            <person name="Sun S."/>
            <person name="Cuomo C.A."/>
            <person name="Heitman J."/>
        </authorList>
    </citation>
    <scope>NUCLEOTIDE SEQUENCE</scope>
    <source>
        <strain evidence="2">CBS 12478</strain>
    </source>
</reference>
<evidence type="ECO:0000313" key="2">
    <source>
        <dbReference type="EMBL" id="WWD22053.1"/>
    </source>
</evidence>
<dbReference type="AlphaFoldDB" id="A0A5M6C1S4"/>
<accession>A0A5M6C1S4</accession>
<dbReference type="RefSeq" id="XP_031861892.1">
    <property type="nucleotide sequence ID" value="XM_032003894.1"/>
</dbReference>
<dbReference type="GeneID" id="43588021"/>
<reference evidence="2" key="1">
    <citation type="submission" date="2017-08" db="EMBL/GenBank/DDBJ databases">
        <authorList>
            <person name="Cuomo C."/>
            <person name="Billmyre B."/>
            <person name="Heitman J."/>
        </authorList>
    </citation>
    <scope>NUCLEOTIDE SEQUENCE</scope>
    <source>
        <strain evidence="2">CBS 12478</strain>
    </source>
</reference>
<feature type="region of interest" description="Disordered" evidence="1">
    <location>
        <begin position="429"/>
        <end position="462"/>
    </location>
</feature>
<dbReference type="KEGG" id="ksn:43588021"/>
<sequence>MSSNFESTPPITTTTNTYAVPTDFTTTTTSTDNHHHSQYSLGGQTTFDSEAERAFESAERAIEAANARARHDADKATFDADRVQFGSTGTGATAGDSADYAAGRTRDNANYAADRVGDNAQYAADRTRDNANYAADRVSDNANYAANRASETAHTAVDRTADLADRTKDNANYAADRTKANANYAAEQVGQATNNAVEGAKDATNRASANINAGANKASQATKDAGNRASEVAKNAQVKASQTADAAASGIRQRVRRLSVELDKAGQHPAVQNAKGVANKNVAHFREYLGRSQVVRDIEARTNVDRVVLVAGSVLAYLTLIPLNLFGLALPTTQLLTILPATYFAAQVLDSPNTTVNDQEVKSLLSFFVVLGGLQTLESLMAGFLEKRIPQYYTVKLLFLAYLLHPKTQGAIKIHENVFRPLFKSASSPASTNNPFRGASGAAGTPPTSKPSHSAVSSPTQPPVPQAYAVLVPLPGDVSADVNLTKADARGQGFSVVSELH</sequence>
<name>A0A5M6C1S4_9TREE</name>
<gene>
    <name evidence="2" type="ORF">CI109_106541</name>
</gene>
<keyword evidence="3" id="KW-1185">Reference proteome</keyword>
<feature type="compositionally biased region" description="Polar residues" evidence="1">
    <location>
        <begin position="446"/>
        <end position="459"/>
    </location>
</feature>
<protein>
    <submittedName>
        <fullName evidence="2">Uncharacterized protein</fullName>
    </submittedName>
</protein>
<dbReference type="Gene3D" id="1.10.287.700">
    <property type="entry name" value="Helix hairpin bin"/>
    <property type="match status" value="1"/>
</dbReference>
<dbReference type="Proteomes" id="UP000322225">
    <property type="component" value="Chromosome 12"/>
</dbReference>
<dbReference type="OrthoDB" id="10009287at2759"/>
<organism evidence="2 3">
    <name type="scientific">Kwoniella shandongensis</name>
    <dbReference type="NCBI Taxonomy" id="1734106"/>
    <lineage>
        <taxon>Eukaryota</taxon>
        <taxon>Fungi</taxon>
        <taxon>Dikarya</taxon>
        <taxon>Basidiomycota</taxon>
        <taxon>Agaricomycotina</taxon>
        <taxon>Tremellomycetes</taxon>
        <taxon>Tremellales</taxon>
        <taxon>Cryptococcaceae</taxon>
        <taxon>Kwoniella</taxon>
    </lineage>
</organism>
<proteinExistence type="predicted"/>
<dbReference type="PANTHER" id="PTHR47372">
    <property type="entry name" value="DAUER UP-REGULATED-RELATED"/>
    <property type="match status" value="1"/>
</dbReference>
<feature type="compositionally biased region" description="Low complexity" evidence="1">
    <location>
        <begin position="8"/>
        <end position="31"/>
    </location>
</feature>
<evidence type="ECO:0000313" key="3">
    <source>
        <dbReference type="Proteomes" id="UP000322225"/>
    </source>
</evidence>
<feature type="region of interest" description="Disordered" evidence="1">
    <location>
        <begin position="1"/>
        <end position="43"/>
    </location>
</feature>
<dbReference type="InterPro" id="IPR004345">
    <property type="entry name" value="TB2_DP1_HVA22"/>
</dbReference>
<dbReference type="EMBL" id="CP144062">
    <property type="protein sequence ID" value="WWD22053.1"/>
    <property type="molecule type" value="Genomic_DNA"/>
</dbReference>
<dbReference type="Pfam" id="PF03134">
    <property type="entry name" value="TB2_DP1_HVA22"/>
    <property type="match status" value="1"/>
</dbReference>
<evidence type="ECO:0000256" key="1">
    <source>
        <dbReference type="SAM" id="MobiDB-lite"/>
    </source>
</evidence>
<dbReference type="PANTHER" id="PTHR47372:SF11">
    <property type="entry name" value="RE19971P"/>
    <property type="match status" value="1"/>
</dbReference>